<proteinExistence type="predicted"/>
<organism evidence="1 2">
    <name type="scientific">Dyella mobilis</name>
    <dbReference type="NCBI Taxonomy" id="1849582"/>
    <lineage>
        <taxon>Bacteria</taxon>
        <taxon>Pseudomonadati</taxon>
        <taxon>Pseudomonadota</taxon>
        <taxon>Gammaproteobacteria</taxon>
        <taxon>Lysobacterales</taxon>
        <taxon>Rhodanobacteraceae</taxon>
        <taxon>Dyella</taxon>
    </lineage>
</organism>
<keyword evidence="2" id="KW-1185">Reference proteome</keyword>
<reference evidence="1" key="1">
    <citation type="submission" date="2020-10" db="EMBL/GenBank/DDBJ databases">
        <title>Phylogeny of dyella-like bacteria.</title>
        <authorList>
            <person name="Fu J."/>
        </authorList>
    </citation>
    <scope>NUCLEOTIDE SEQUENCE</scope>
    <source>
        <strain evidence="1">DHON07</strain>
    </source>
</reference>
<dbReference type="RefSeq" id="WP_204631180.1">
    <property type="nucleotide sequence ID" value="NZ_BSOC01000003.1"/>
</dbReference>
<evidence type="ECO:0000313" key="2">
    <source>
        <dbReference type="Proteomes" id="UP001430193"/>
    </source>
</evidence>
<sequence length="158" mass="17310">MSFDLFLQRFDSGTSAQVDRAAVLSVLRTVCQQPEDRFGFYLVEFPDGSHVELSAKGLETDDEFTGCAFHLRGFSKSLIFFVYDIAVAGDMVIFNAQGRSESQAEMPMTILTSADQAPHLPSAVAECFAICSSGVQLAQLLGASIEDWEGYRDRVVGH</sequence>
<comment type="caution">
    <text evidence="1">The sequence shown here is derived from an EMBL/GenBank/DDBJ whole genome shotgun (WGS) entry which is preliminary data.</text>
</comment>
<protein>
    <submittedName>
        <fullName evidence="1">Uncharacterized protein</fullName>
    </submittedName>
</protein>
<name>A0ABS2KEF4_9GAMM</name>
<gene>
    <name evidence="1" type="ORF">ISS99_08500</name>
</gene>
<accession>A0ABS2KEF4</accession>
<dbReference type="EMBL" id="JADIKF010000038">
    <property type="protein sequence ID" value="MBM7129562.1"/>
    <property type="molecule type" value="Genomic_DNA"/>
</dbReference>
<evidence type="ECO:0000313" key="1">
    <source>
        <dbReference type="EMBL" id="MBM7129562.1"/>
    </source>
</evidence>
<dbReference type="Proteomes" id="UP001430193">
    <property type="component" value="Unassembled WGS sequence"/>
</dbReference>